<reference evidence="1" key="1">
    <citation type="journal article" date="2013" name="Genome Biol.">
        <title>Comparative genomics of the core and accessory genomes of 48 Sinorhizobium strains comprising five genospecies.</title>
        <authorList>
            <person name="Sugawara M."/>
            <person name="Epstein B."/>
            <person name="Badgley B.D."/>
            <person name="Unno T."/>
            <person name="Xu L."/>
            <person name="Reese J."/>
            <person name="Gyaneshwar P."/>
            <person name="Denny R."/>
            <person name="Mudge J."/>
            <person name="Bharti A.K."/>
            <person name="Farmer A.D."/>
            <person name="May G.D."/>
            <person name="Woodward J.E."/>
            <person name="Medigue C."/>
            <person name="Vallenet D."/>
            <person name="Lajus A."/>
            <person name="Rouy Z."/>
            <person name="Martinez-Vaz B."/>
            <person name="Tiffin P."/>
            <person name="Young N.D."/>
            <person name="Sadowsky M.J."/>
        </authorList>
    </citation>
    <scope>NUCLEOTIDE SEQUENCE</scope>
    <source>
        <strain evidence="1">M1</strain>
    </source>
</reference>
<organism evidence="1">
    <name type="scientific">Sinorhizobium medicae</name>
    <dbReference type="NCBI Taxonomy" id="110321"/>
    <lineage>
        <taxon>Bacteria</taxon>
        <taxon>Pseudomonadati</taxon>
        <taxon>Pseudomonadota</taxon>
        <taxon>Alphaproteobacteria</taxon>
        <taxon>Hyphomicrobiales</taxon>
        <taxon>Rhizobiaceae</taxon>
        <taxon>Sinorhizobium/Ensifer group</taxon>
        <taxon>Sinorhizobium</taxon>
    </lineage>
</organism>
<accession>A0A6G1WJ48</accession>
<comment type="caution">
    <text evidence="1">The sequence shown here is derived from an EMBL/GenBank/DDBJ whole genome shotgun (WGS) entry which is preliminary data.</text>
</comment>
<dbReference type="AlphaFoldDB" id="A0A6G1WJ48"/>
<sequence length="58" mass="6994">MPLTKDEEQLWRAEQYQRLAALNYEKALESDRNADRLIYQRIGATYSRFSRRLMGIEQ</sequence>
<evidence type="ECO:0000313" key="1">
    <source>
        <dbReference type="EMBL" id="MQW69780.1"/>
    </source>
</evidence>
<protein>
    <submittedName>
        <fullName evidence="1">Uncharacterized protein</fullName>
    </submittedName>
</protein>
<gene>
    <name evidence="1" type="ORF">GHJ91_11565</name>
</gene>
<proteinExistence type="predicted"/>
<name>A0A6G1WJ48_9HYPH</name>
<dbReference type="EMBL" id="WISB01000076">
    <property type="protein sequence ID" value="MQW69780.1"/>
    <property type="molecule type" value="Genomic_DNA"/>
</dbReference>
<dbReference type="RefSeq" id="WP_153412876.1">
    <property type="nucleotide sequence ID" value="NZ_WISB01000076.1"/>
</dbReference>